<dbReference type="InterPro" id="IPR012334">
    <property type="entry name" value="Pectin_lyas_fold"/>
</dbReference>
<dbReference type="AlphaFoldDB" id="A0A5C4SWW3"/>
<reference evidence="3 4" key="1">
    <citation type="submission" date="2019-05" db="EMBL/GenBank/DDBJ databases">
        <title>We sequenced the genome of Paenibacillus hemerocallicola KCTC 33185 for further insight into its adaptation and study the phylogeny of Paenibacillus.</title>
        <authorList>
            <person name="Narsing Rao M.P."/>
        </authorList>
    </citation>
    <scope>NUCLEOTIDE SEQUENCE [LARGE SCALE GENOMIC DNA]</scope>
    <source>
        <strain evidence="3 4">KCTC 33185</strain>
    </source>
</reference>
<keyword evidence="1" id="KW-0812">Transmembrane</keyword>
<feature type="transmembrane region" description="Helical" evidence="1">
    <location>
        <begin position="132"/>
        <end position="155"/>
    </location>
</feature>
<feature type="domain" description="Rhamnogalacturonase A/B/Epimerase-like pectate lyase" evidence="2">
    <location>
        <begin position="245"/>
        <end position="324"/>
    </location>
</feature>
<keyword evidence="4" id="KW-1185">Reference proteome</keyword>
<name>A0A5C4SWW3_9BACL</name>
<dbReference type="Gene3D" id="2.160.20.10">
    <property type="entry name" value="Single-stranded right-handed beta-helix, Pectin lyase-like"/>
    <property type="match status" value="1"/>
</dbReference>
<comment type="caution">
    <text evidence="3">The sequence shown here is derived from an EMBL/GenBank/DDBJ whole genome shotgun (WGS) entry which is preliminary data.</text>
</comment>
<dbReference type="InterPro" id="IPR011050">
    <property type="entry name" value="Pectin_lyase_fold/virulence"/>
</dbReference>
<dbReference type="OrthoDB" id="2492682at2"/>
<dbReference type="Proteomes" id="UP000307943">
    <property type="component" value="Unassembled WGS sequence"/>
</dbReference>
<keyword evidence="1" id="KW-1133">Transmembrane helix</keyword>
<keyword evidence="1" id="KW-0472">Membrane</keyword>
<dbReference type="EMBL" id="VDCQ01000093">
    <property type="protein sequence ID" value="TNJ59404.1"/>
    <property type="molecule type" value="Genomic_DNA"/>
</dbReference>
<gene>
    <name evidence="3" type="ORF">FE784_37305</name>
</gene>
<organism evidence="3 4">
    <name type="scientific">Paenibacillus hemerocallicola</name>
    <dbReference type="NCBI Taxonomy" id="1172614"/>
    <lineage>
        <taxon>Bacteria</taxon>
        <taxon>Bacillati</taxon>
        <taxon>Bacillota</taxon>
        <taxon>Bacilli</taxon>
        <taxon>Bacillales</taxon>
        <taxon>Paenibacillaceae</taxon>
        <taxon>Paenibacillus</taxon>
    </lineage>
</organism>
<accession>A0A5C4SWW3</accession>
<evidence type="ECO:0000313" key="4">
    <source>
        <dbReference type="Proteomes" id="UP000307943"/>
    </source>
</evidence>
<proteinExistence type="predicted"/>
<dbReference type="SUPFAM" id="SSF51126">
    <property type="entry name" value="Pectin lyase-like"/>
    <property type="match status" value="1"/>
</dbReference>
<evidence type="ECO:0000313" key="3">
    <source>
        <dbReference type="EMBL" id="TNJ59404.1"/>
    </source>
</evidence>
<protein>
    <recommendedName>
        <fullName evidence="2">Rhamnogalacturonase A/B/Epimerase-like pectate lyase domain-containing protein</fullName>
    </recommendedName>
</protein>
<dbReference type="InterPro" id="IPR024535">
    <property type="entry name" value="RHGA/B-epi-like_pectate_lyase"/>
</dbReference>
<evidence type="ECO:0000256" key="1">
    <source>
        <dbReference type="SAM" id="Phobius"/>
    </source>
</evidence>
<dbReference type="Pfam" id="PF12708">
    <property type="entry name" value="Pect-lyase_RHGA_epim"/>
    <property type="match status" value="1"/>
</dbReference>
<evidence type="ECO:0000259" key="2">
    <source>
        <dbReference type="Pfam" id="PF12708"/>
    </source>
</evidence>
<sequence>MLRNEILPVAVSDRALSGQGELEDGAFAVRPPEAVVMVIRGSDRLPADAVQAHTQSGSGHVAELERSAAVLFVWQQRNAPRFTRDFVHFQPLYQKMLEVSAMLDRSDDKRNTEKDTEWQEAGSSLMSRRSMLASLGMTGAALAVGGVLGGTLGVVQGEGAMTVMEQVYGCGLTEDGLKCAVSVSLAELRSLAVPEADRIYYVMDAGAAGPFLYNPSDTVSVDNTGTVIVSVSGARFKRQFTGPLNVRWFGAKGDGSNDDGPAIQAAIDAGGARSSIYFPQGTYRIAVSLLIRQPEVTLFSDFKAEYTPKILCTVPGTWIIRVKHYSFCMKGIQLEGDGVITQNPYIPAVNGILIDRSDETGAETLSNLDSDIQFCGFFKLNECVRCVGRNTFFNYNIFNCSVKGVVVDQYPNAECRGYRFVQNRFHSMGLGGYALAPGAESWCIEFTSIRAYGNQVIGNMADFGKGFYKGPVDRCSINDNQVYGAYADGIRIVHSQGAETVYQQGYEICNNTFAASQYLNWSKAVSDTIPQMEYGIVAEGAVLQNGYIAGNVITFPKKDGIRFANLSQSAVQNNFILSPNKRADIDGSLYSGISISAGTQNLVSGNMIRSTVPNGAANKHGIYNAATSSKLIDNFGFNQSGDFIVNLAPDTSDVVEAGIPRYTDTYKRDKASATFGLQMYTHNTTSQKTLFAEVVALQRSSTTGAEKADLQFNAMSGGTLKPLMVASWQGSLSVGDRSGRETMQNGYVNAKALYGEHISFIASASSSVPNQSLFVDAADSKLKFKDGAGIVVTLT</sequence>